<dbReference type="Gene3D" id="2.60.40.10">
    <property type="entry name" value="Immunoglobulins"/>
    <property type="match status" value="1"/>
</dbReference>
<dbReference type="GO" id="GO:0008422">
    <property type="term" value="F:beta-glucosidase activity"/>
    <property type="evidence" value="ECO:0007669"/>
    <property type="project" value="UniProtKB-EC"/>
</dbReference>
<keyword evidence="9 11" id="KW-0326">Glycosidase</keyword>
<keyword evidence="15" id="KW-1185">Reference proteome</keyword>
<evidence type="ECO:0000256" key="5">
    <source>
        <dbReference type="ARBA" id="ARBA00022801"/>
    </source>
</evidence>
<feature type="domain" description="Fibronectin type III-like" evidence="13">
    <location>
        <begin position="791"/>
        <end position="860"/>
    </location>
</feature>
<dbReference type="GO" id="GO:0030245">
    <property type="term" value="P:cellulose catabolic process"/>
    <property type="evidence" value="ECO:0007669"/>
    <property type="project" value="UniProtKB-UniPathway"/>
</dbReference>
<keyword evidence="12" id="KW-0732">Signal</keyword>
<dbReference type="InterPro" id="IPR036881">
    <property type="entry name" value="Glyco_hydro_3_C_sf"/>
</dbReference>
<dbReference type="SUPFAM" id="SSF52279">
    <property type="entry name" value="Beta-D-glucan exohydrolase, C-terminal domain"/>
    <property type="match status" value="1"/>
</dbReference>
<dbReference type="Gene3D" id="3.20.20.300">
    <property type="entry name" value="Glycoside hydrolase, family 3, N-terminal domain"/>
    <property type="match status" value="1"/>
</dbReference>
<comment type="catalytic activity">
    <reaction evidence="1 11">
        <text>Hydrolysis of terminal, non-reducing beta-D-glucosyl residues with release of beta-D-glucose.</text>
        <dbReference type="EC" id="3.2.1.21"/>
    </reaction>
</comment>
<evidence type="ECO:0000256" key="10">
    <source>
        <dbReference type="ARBA" id="ARBA00023326"/>
    </source>
</evidence>
<comment type="caution">
    <text evidence="14">The sequence shown here is derived from an EMBL/GenBank/DDBJ whole genome shotgun (WGS) entry which is preliminary data.</text>
</comment>
<name>A0A2G8RYB4_9APHY</name>
<dbReference type="OrthoDB" id="416222at2759"/>
<dbReference type="EMBL" id="AYKW01000045">
    <property type="protein sequence ID" value="PIL26502.1"/>
    <property type="molecule type" value="Genomic_DNA"/>
</dbReference>
<feature type="signal peptide" evidence="12">
    <location>
        <begin position="1"/>
        <end position="21"/>
    </location>
</feature>
<dbReference type="InterPro" id="IPR017853">
    <property type="entry name" value="GH"/>
</dbReference>
<accession>A0A2G8RYB4</accession>
<evidence type="ECO:0000256" key="9">
    <source>
        <dbReference type="ARBA" id="ARBA00023295"/>
    </source>
</evidence>
<dbReference type="FunFam" id="3.20.20.300:FF:000002">
    <property type="entry name" value="Probable beta-glucosidase"/>
    <property type="match status" value="1"/>
</dbReference>
<evidence type="ECO:0000256" key="6">
    <source>
        <dbReference type="ARBA" id="ARBA00023001"/>
    </source>
</evidence>
<dbReference type="InterPro" id="IPR036962">
    <property type="entry name" value="Glyco_hydro_3_N_sf"/>
</dbReference>
<dbReference type="InterPro" id="IPR013783">
    <property type="entry name" value="Ig-like_fold"/>
</dbReference>
<comment type="pathway">
    <text evidence="2 11">Glycan metabolism; cellulose degradation.</text>
</comment>
<keyword evidence="6" id="KW-0136">Cellulose degradation</keyword>
<keyword evidence="7" id="KW-0325">Glycoprotein</keyword>
<dbReference type="Pfam" id="PF14310">
    <property type="entry name" value="Fn3-like"/>
    <property type="match status" value="1"/>
</dbReference>
<keyword evidence="10 11" id="KW-0624">Polysaccharide degradation</keyword>
<evidence type="ECO:0000256" key="3">
    <source>
        <dbReference type="ARBA" id="ARBA00005336"/>
    </source>
</evidence>
<evidence type="ECO:0000256" key="4">
    <source>
        <dbReference type="ARBA" id="ARBA00012744"/>
    </source>
</evidence>
<dbReference type="Pfam" id="PF00933">
    <property type="entry name" value="Glyco_hydro_3"/>
    <property type="match status" value="1"/>
</dbReference>
<dbReference type="SUPFAM" id="SSF51445">
    <property type="entry name" value="(Trans)glycosidases"/>
    <property type="match status" value="1"/>
</dbReference>
<protein>
    <recommendedName>
        <fullName evidence="4 11">beta-glucosidase</fullName>
        <ecNumber evidence="4 11">3.2.1.21</ecNumber>
    </recommendedName>
</protein>
<gene>
    <name evidence="14" type="ORF">GSI_12260</name>
</gene>
<organism evidence="14 15">
    <name type="scientific">Ganoderma sinense ZZ0214-1</name>
    <dbReference type="NCBI Taxonomy" id="1077348"/>
    <lineage>
        <taxon>Eukaryota</taxon>
        <taxon>Fungi</taxon>
        <taxon>Dikarya</taxon>
        <taxon>Basidiomycota</taxon>
        <taxon>Agaricomycotina</taxon>
        <taxon>Agaricomycetes</taxon>
        <taxon>Polyporales</taxon>
        <taxon>Polyporaceae</taxon>
        <taxon>Ganoderma</taxon>
    </lineage>
</organism>
<sequence>MIPIFHYRLSALCALLLLISAECFIPSVLSASTSSVSIQSTTSFTSFVASVTATTETITSTSGALPPTLTKIITLPISSYPFSPFPVPSASPIPGVFPSASPSSPPPPGSELIPDFGPAWAAAKAKAKALLSTWTFEQKVNVTSGVGSVGNRCVGNIAPIGDDWPGLCFQDGPLGVRLTDFNTAFPPGLNAAATWNRTLIRARGKAIGQELKGKGANVGLGPVMNLGRVPQGGRIWEAFGADPFLSGEAAYETVLGWQEGGAQACAKHFINNEQESLRLQESSHVDDRTEHEIYVHPFMRAVQAGVASVMCSYNLVNDTYACENDRTLNQILKGEIGFQGFIVTDWVAQRSTLAAVAGLDLSMPGDISPNSGTSWFGANLTAFVENGTIAESRVEDMAERIIAAWYFLGQDVDYPAVSFNVGMPDDPATNGHVDVQEDHFKIVREVGAASVVLLKNIADTLPLKKPRSLAIIGNDSGPSLRGLNSYPSNAGDDGTLAMGWGSGAVNFPYLITPLEAIQARAREDRSSVSWFLGNWDLAGAAATAKGQDVALVFANADSGEGSPIIGGGPVEFEGTTIVDGQAGDRANLTLWGNADELINAVAAVNPNTVVVVHSVGPAILEAWIDNPNITAVLWAGLPGQESGNSLVDVLYGAVSPSGRLPYTIAKDPADYPAQLVTAPEDTPPLPDGGLPFFIIDYTEGLNIDYRHFDANDIEPRFPFGFGLSYTTFEYSGLSVQTVQQDDADSASLEVAWANGTASPNIEGGSTAIWLHRPALEVSFNVSNTGKVKGGEIPQLYLHFPSSAGEPPSVLRGFSDVLLEPGESKKVTIVLSRYDLSIWDVDAQGWRKPEGEFTFSVGASSRDFRVNGTIPL</sequence>
<keyword evidence="8 11" id="KW-0119">Carbohydrate metabolism</keyword>
<dbReference type="InterPro" id="IPR002772">
    <property type="entry name" value="Glyco_hydro_3_C"/>
</dbReference>
<evidence type="ECO:0000256" key="1">
    <source>
        <dbReference type="ARBA" id="ARBA00000448"/>
    </source>
</evidence>
<dbReference type="PANTHER" id="PTHR42715">
    <property type="entry name" value="BETA-GLUCOSIDASE"/>
    <property type="match status" value="1"/>
</dbReference>
<dbReference type="Proteomes" id="UP000230002">
    <property type="component" value="Unassembled WGS sequence"/>
</dbReference>
<dbReference type="FunFam" id="3.40.50.1700:FF:000003">
    <property type="entry name" value="Probable beta-glucosidase"/>
    <property type="match status" value="1"/>
</dbReference>
<dbReference type="InterPro" id="IPR026891">
    <property type="entry name" value="Fn3-like"/>
</dbReference>
<evidence type="ECO:0000256" key="2">
    <source>
        <dbReference type="ARBA" id="ARBA00004987"/>
    </source>
</evidence>
<dbReference type="Gene3D" id="3.40.50.1700">
    <property type="entry name" value="Glycoside hydrolase family 3 C-terminal domain"/>
    <property type="match status" value="1"/>
</dbReference>
<evidence type="ECO:0000313" key="15">
    <source>
        <dbReference type="Proteomes" id="UP000230002"/>
    </source>
</evidence>
<dbReference type="InterPro" id="IPR019800">
    <property type="entry name" value="Glyco_hydro_3_AS"/>
</dbReference>
<dbReference type="EC" id="3.2.1.21" evidence="4 11"/>
<dbReference type="Pfam" id="PF01915">
    <property type="entry name" value="Glyco_hydro_3_C"/>
    <property type="match status" value="1"/>
</dbReference>
<evidence type="ECO:0000256" key="7">
    <source>
        <dbReference type="ARBA" id="ARBA00023180"/>
    </source>
</evidence>
<dbReference type="InterPro" id="IPR050288">
    <property type="entry name" value="Cellulose_deg_GH3"/>
</dbReference>
<dbReference type="InterPro" id="IPR001764">
    <property type="entry name" value="Glyco_hydro_3_N"/>
</dbReference>
<evidence type="ECO:0000256" key="12">
    <source>
        <dbReference type="SAM" id="SignalP"/>
    </source>
</evidence>
<evidence type="ECO:0000256" key="8">
    <source>
        <dbReference type="ARBA" id="ARBA00023277"/>
    </source>
</evidence>
<dbReference type="PRINTS" id="PR00133">
    <property type="entry name" value="GLHYDRLASE3"/>
</dbReference>
<dbReference type="STRING" id="1077348.A0A2G8RYB4"/>
<reference evidence="14 15" key="1">
    <citation type="journal article" date="2015" name="Sci. Rep.">
        <title>Chromosome-level genome map provides insights into diverse defense mechanisms in the medicinal fungus Ganoderma sinense.</title>
        <authorList>
            <person name="Zhu Y."/>
            <person name="Xu J."/>
            <person name="Sun C."/>
            <person name="Zhou S."/>
            <person name="Xu H."/>
            <person name="Nelson D.R."/>
            <person name="Qian J."/>
            <person name="Song J."/>
            <person name="Luo H."/>
            <person name="Xiang L."/>
            <person name="Li Y."/>
            <person name="Xu Z."/>
            <person name="Ji A."/>
            <person name="Wang L."/>
            <person name="Lu S."/>
            <person name="Hayward A."/>
            <person name="Sun W."/>
            <person name="Li X."/>
            <person name="Schwartz D.C."/>
            <person name="Wang Y."/>
            <person name="Chen S."/>
        </authorList>
    </citation>
    <scope>NUCLEOTIDE SEQUENCE [LARGE SCALE GENOMIC DNA]</scope>
    <source>
        <strain evidence="14 15">ZZ0214-1</strain>
    </source>
</reference>
<keyword evidence="5 11" id="KW-0378">Hydrolase</keyword>
<dbReference type="PANTHER" id="PTHR42715:SF2">
    <property type="entry name" value="BETA-GLUCOSIDASE F-RELATED"/>
    <property type="match status" value="1"/>
</dbReference>
<comment type="similarity">
    <text evidence="3 11">Belongs to the glycosyl hydrolase 3 family.</text>
</comment>
<dbReference type="AlphaFoldDB" id="A0A2G8RYB4"/>
<evidence type="ECO:0000256" key="11">
    <source>
        <dbReference type="RuleBase" id="RU361161"/>
    </source>
</evidence>
<dbReference type="UniPathway" id="UPA00696"/>
<dbReference type="SMART" id="SM01217">
    <property type="entry name" value="Fn3_like"/>
    <property type="match status" value="1"/>
</dbReference>
<feature type="chain" id="PRO_5013822631" description="beta-glucosidase" evidence="12">
    <location>
        <begin position="22"/>
        <end position="871"/>
    </location>
</feature>
<evidence type="ECO:0000259" key="13">
    <source>
        <dbReference type="SMART" id="SM01217"/>
    </source>
</evidence>
<evidence type="ECO:0000313" key="14">
    <source>
        <dbReference type="EMBL" id="PIL26502.1"/>
    </source>
</evidence>
<proteinExistence type="inferred from homology"/>
<dbReference type="PROSITE" id="PS00775">
    <property type="entry name" value="GLYCOSYL_HYDROL_F3"/>
    <property type="match status" value="1"/>
</dbReference>